<dbReference type="KEGG" id="thal:A1OE_1353"/>
<protein>
    <submittedName>
        <fullName evidence="1">Uncharacterized protein</fullName>
    </submittedName>
</protein>
<proteinExistence type="predicted"/>
<sequence length="41" mass="5114">MNYFAEFRVIKHLFFCQDCKIFCPNHLNLIEFSFYFSFHES</sequence>
<organism evidence="1 2">
    <name type="scientific">Candidatus Endolissoclinum faulkneri L2</name>
    <dbReference type="NCBI Taxonomy" id="1193729"/>
    <lineage>
        <taxon>Bacteria</taxon>
        <taxon>Pseudomonadati</taxon>
        <taxon>Pseudomonadota</taxon>
        <taxon>Alphaproteobacteria</taxon>
        <taxon>Rhodospirillales</taxon>
        <taxon>Rhodospirillaceae</taxon>
        <taxon>Candidatus Endolissoclinum</taxon>
    </lineage>
</organism>
<dbReference type="HOGENOM" id="CLU_3267280_0_0_5"/>
<dbReference type="Proteomes" id="UP000010077">
    <property type="component" value="Chromosome"/>
</dbReference>
<evidence type="ECO:0000313" key="1">
    <source>
        <dbReference type="EMBL" id="AFX99525.1"/>
    </source>
</evidence>
<accession>K7YIT9</accession>
<dbReference type="AlphaFoldDB" id="K7YIT9"/>
<dbReference type="EMBL" id="CP003539">
    <property type="protein sequence ID" value="AFX99525.1"/>
    <property type="molecule type" value="Genomic_DNA"/>
</dbReference>
<name>K7YIT9_9PROT</name>
<keyword evidence="2" id="KW-1185">Reference proteome</keyword>
<evidence type="ECO:0000313" key="2">
    <source>
        <dbReference type="Proteomes" id="UP000010077"/>
    </source>
</evidence>
<gene>
    <name evidence="1" type="ORF">A1OE_1353</name>
</gene>
<reference evidence="1 2" key="1">
    <citation type="journal article" date="2012" name="Proc. Natl. Acad. Sci. U.S.A.">
        <title>Genome streamlining and chemical defense in a coral reef symbiosis.</title>
        <authorList>
            <person name="Kwan J.C."/>
            <person name="Donia M.S."/>
            <person name="Han A.W."/>
            <person name="Hirose E."/>
            <person name="Haygood M.G."/>
            <person name="Schmidt E.W."/>
        </authorList>
    </citation>
    <scope>NUCLEOTIDE SEQUENCE [LARGE SCALE GENOMIC DNA]</scope>
    <source>
        <strain evidence="1 2">L2</strain>
    </source>
</reference>